<reference evidence="1" key="1">
    <citation type="journal article" date="2022" name="Int. J. Mol. Sci.">
        <title>Draft Genome of Tanacetum Coccineum: Genomic Comparison of Closely Related Tanacetum-Family Plants.</title>
        <authorList>
            <person name="Yamashiro T."/>
            <person name="Shiraishi A."/>
            <person name="Nakayama K."/>
            <person name="Satake H."/>
        </authorList>
    </citation>
    <scope>NUCLEOTIDE SEQUENCE</scope>
</reference>
<dbReference type="EMBL" id="BQNB010020596">
    <property type="protein sequence ID" value="GJT97624.1"/>
    <property type="molecule type" value="Genomic_DNA"/>
</dbReference>
<organism evidence="1 2">
    <name type="scientific">Tanacetum coccineum</name>
    <dbReference type="NCBI Taxonomy" id="301880"/>
    <lineage>
        <taxon>Eukaryota</taxon>
        <taxon>Viridiplantae</taxon>
        <taxon>Streptophyta</taxon>
        <taxon>Embryophyta</taxon>
        <taxon>Tracheophyta</taxon>
        <taxon>Spermatophyta</taxon>
        <taxon>Magnoliopsida</taxon>
        <taxon>eudicotyledons</taxon>
        <taxon>Gunneridae</taxon>
        <taxon>Pentapetalae</taxon>
        <taxon>asterids</taxon>
        <taxon>campanulids</taxon>
        <taxon>Asterales</taxon>
        <taxon>Asteraceae</taxon>
        <taxon>Asteroideae</taxon>
        <taxon>Anthemideae</taxon>
        <taxon>Anthemidinae</taxon>
        <taxon>Tanacetum</taxon>
    </lineage>
</organism>
<proteinExistence type="predicted"/>
<comment type="caution">
    <text evidence="1">The sequence shown here is derived from an EMBL/GenBank/DDBJ whole genome shotgun (WGS) entry which is preliminary data.</text>
</comment>
<gene>
    <name evidence="1" type="ORF">Tco_1093142</name>
</gene>
<protein>
    <submittedName>
        <fullName evidence="1">Uncharacterized protein</fullName>
    </submittedName>
</protein>
<evidence type="ECO:0000313" key="2">
    <source>
        <dbReference type="Proteomes" id="UP001151760"/>
    </source>
</evidence>
<name>A0ABQ5ID54_9ASTR</name>
<sequence length="491" mass="54322">MLDGGIILSFCGDALGSRVERLGGGSLQVDGGGVVYWDGTVGGRYYDGGGVMNWSWQLDKIITLKNRKGITYAMFSLGEEIYGGGVRRPEGLGGRGEMEGAEYVIQMENLRMLTLVTCLVGVSTGDGMYGHEDCRGKLTNLTTEERLAFNVSLRMFTKSIVIQRRMEDLQLDMALPLPLGLYTAEEMQTVGFGAYWANSARQIPDKGDLRDYWIGISSARDFLGITSSYTMIRDPILRMCHRLIACSIAGRSQAPKKVTVTDLFYLRGMDVGSVNIPYLLARYLRLFAAGRKSEAHISGGQFVARLAKHFGLLTAEILGGLTVIAFEISIIDMVELVRLQIYVQLDDTWAWVAMGPVRQPDAAVGALGVAQDALIIDEGGQAYPAPVQAPLPPPLAPARTMPQRMARLEEDVHEIRGALIEQREVIDAMAHDYSRFSTWAITRHVRMMNREGVTYVPYSKTHVPYQRCRVRQRTGEASTLVAQQDPQQPDL</sequence>
<accession>A0ABQ5ID54</accession>
<keyword evidence="2" id="KW-1185">Reference proteome</keyword>
<reference evidence="1" key="2">
    <citation type="submission" date="2022-01" db="EMBL/GenBank/DDBJ databases">
        <authorList>
            <person name="Yamashiro T."/>
            <person name="Shiraishi A."/>
            <person name="Satake H."/>
            <person name="Nakayama K."/>
        </authorList>
    </citation>
    <scope>NUCLEOTIDE SEQUENCE</scope>
</reference>
<dbReference type="Proteomes" id="UP001151760">
    <property type="component" value="Unassembled WGS sequence"/>
</dbReference>
<evidence type="ECO:0000313" key="1">
    <source>
        <dbReference type="EMBL" id="GJT97624.1"/>
    </source>
</evidence>